<protein>
    <recommendedName>
        <fullName evidence="1">Bet v I/Major latex protein domain-containing protein</fullName>
    </recommendedName>
</protein>
<feature type="domain" description="Bet v I/Major latex protein" evidence="1">
    <location>
        <begin position="2"/>
        <end position="126"/>
    </location>
</feature>
<dbReference type="SMART" id="SM01037">
    <property type="entry name" value="Bet_v_1"/>
    <property type="match status" value="1"/>
</dbReference>
<gene>
    <name evidence="2" type="ORF">ACJIZ3_021204</name>
</gene>
<dbReference type="Proteomes" id="UP001634393">
    <property type="component" value="Unassembled WGS sequence"/>
</dbReference>
<dbReference type="PANTHER" id="PTHR31907">
    <property type="entry name" value="MLP-LIKE PROTEIN 423"/>
    <property type="match status" value="1"/>
</dbReference>
<comment type="caution">
    <text evidence="2">The sequence shown here is derived from an EMBL/GenBank/DDBJ whole genome shotgun (WGS) entry which is preliminary data.</text>
</comment>
<reference evidence="2 3" key="1">
    <citation type="submission" date="2024-12" db="EMBL/GenBank/DDBJ databases">
        <title>The unique morphological basis and parallel evolutionary history of personate flowers in Penstemon.</title>
        <authorList>
            <person name="Depatie T.H."/>
            <person name="Wessinger C.A."/>
        </authorList>
    </citation>
    <scope>NUCLEOTIDE SEQUENCE [LARGE SCALE GENOMIC DNA]</scope>
    <source>
        <strain evidence="2">WTNN_2</strain>
        <tissue evidence="2">Leaf</tissue>
    </source>
</reference>
<keyword evidence="3" id="KW-1185">Reference proteome</keyword>
<proteinExistence type="predicted"/>
<dbReference type="AlphaFoldDB" id="A0ABD3SLF0"/>
<dbReference type="Gene3D" id="3.30.530.20">
    <property type="match status" value="1"/>
</dbReference>
<dbReference type="InterPro" id="IPR023393">
    <property type="entry name" value="START-like_dom_sf"/>
</dbReference>
<dbReference type="Pfam" id="PF00407">
    <property type="entry name" value="Bet_v_1"/>
    <property type="match status" value="1"/>
</dbReference>
<organism evidence="2 3">
    <name type="scientific">Penstemon smallii</name>
    <dbReference type="NCBI Taxonomy" id="265156"/>
    <lineage>
        <taxon>Eukaryota</taxon>
        <taxon>Viridiplantae</taxon>
        <taxon>Streptophyta</taxon>
        <taxon>Embryophyta</taxon>
        <taxon>Tracheophyta</taxon>
        <taxon>Spermatophyta</taxon>
        <taxon>Magnoliopsida</taxon>
        <taxon>eudicotyledons</taxon>
        <taxon>Gunneridae</taxon>
        <taxon>Pentapetalae</taxon>
        <taxon>asterids</taxon>
        <taxon>lamiids</taxon>
        <taxon>Lamiales</taxon>
        <taxon>Plantaginaceae</taxon>
        <taxon>Cheloneae</taxon>
        <taxon>Penstemon</taxon>
    </lineage>
</organism>
<name>A0ABD3SLF0_9LAMI</name>
<sequence>MANNPQHLANVTPSKIQGCDLHQGNYGKNGSIVEWKYNLDGKVQTGKCVLQDIDEEKKRIAYRVLEGNLLELYKNIIVTVHVETKGGVDFITWTIEYELLKADNPHPLSFLNFFIEFTKEVVAHIIG</sequence>
<evidence type="ECO:0000313" key="2">
    <source>
        <dbReference type="EMBL" id="KAL3825175.1"/>
    </source>
</evidence>
<dbReference type="EMBL" id="JBJXBP010000006">
    <property type="protein sequence ID" value="KAL3825175.1"/>
    <property type="molecule type" value="Genomic_DNA"/>
</dbReference>
<dbReference type="SUPFAM" id="SSF55961">
    <property type="entry name" value="Bet v1-like"/>
    <property type="match status" value="1"/>
</dbReference>
<dbReference type="InterPro" id="IPR051761">
    <property type="entry name" value="MLP-like_ligand-binding"/>
</dbReference>
<evidence type="ECO:0000313" key="3">
    <source>
        <dbReference type="Proteomes" id="UP001634393"/>
    </source>
</evidence>
<accession>A0ABD3SLF0</accession>
<evidence type="ECO:0000259" key="1">
    <source>
        <dbReference type="SMART" id="SM01037"/>
    </source>
</evidence>
<dbReference type="InterPro" id="IPR000916">
    <property type="entry name" value="Bet_v_I/MLP"/>
</dbReference>